<dbReference type="Proteomes" id="UP001187471">
    <property type="component" value="Unassembled WGS sequence"/>
</dbReference>
<dbReference type="PANTHER" id="PTHR37610">
    <property type="entry name" value="CCHC-TYPE DOMAIN-CONTAINING PROTEIN"/>
    <property type="match status" value="1"/>
</dbReference>
<reference evidence="2" key="1">
    <citation type="submission" date="2022-12" db="EMBL/GenBank/DDBJ databases">
        <title>Draft genome assemblies for two species of Escallonia (Escalloniales).</title>
        <authorList>
            <person name="Chanderbali A."/>
            <person name="Dervinis C."/>
            <person name="Anghel I."/>
            <person name="Soltis D."/>
            <person name="Soltis P."/>
            <person name="Zapata F."/>
        </authorList>
    </citation>
    <scope>NUCLEOTIDE SEQUENCE</scope>
    <source>
        <strain evidence="2">UCBG92.1500</strain>
        <tissue evidence="2">Leaf</tissue>
    </source>
</reference>
<organism evidence="2 3">
    <name type="scientific">Escallonia rubra</name>
    <dbReference type="NCBI Taxonomy" id="112253"/>
    <lineage>
        <taxon>Eukaryota</taxon>
        <taxon>Viridiplantae</taxon>
        <taxon>Streptophyta</taxon>
        <taxon>Embryophyta</taxon>
        <taxon>Tracheophyta</taxon>
        <taxon>Spermatophyta</taxon>
        <taxon>Magnoliopsida</taxon>
        <taxon>eudicotyledons</taxon>
        <taxon>Gunneridae</taxon>
        <taxon>Pentapetalae</taxon>
        <taxon>asterids</taxon>
        <taxon>campanulids</taxon>
        <taxon>Escalloniales</taxon>
        <taxon>Escalloniaceae</taxon>
        <taxon>Escallonia</taxon>
    </lineage>
</organism>
<proteinExistence type="predicted"/>
<dbReference type="EMBL" id="JAVXUO010001073">
    <property type="protein sequence ID" value="KAK2986286.1"/>
    <property type="molecule type" value="Genomic_DNA"/>
</dbReference>
<comment type="caution">
    <text evidence="2">The sequence shown here is derived from an EMBL/GenBank/DDBJ whole genome shotgun (WGS) entry which is preliminary data.</text>
</comment>
<dbReference type="Pfam" id="PF14244">
    <property type="entry name" value="Retrotran_gag_3"/>
    <property type="match status" value="1"/>
</dbReference>
<evidence type="ECO:0000259" key="1">
    <source>
        <dbReference type="Pfam" id="PF14244"/>
    </source>
</evidence>
<dbReference type="InterPro" id="IPR029472">
    <property type="entry name" value="Copia-like_N"/>
</dbReference>
<sequence length="251" mass="28046">MADFGRTAISLSVVKWHVTTYKSRTTAGEHDDQVGMGNVVAGYGKAIEADSPYYLHPSDHRGLVFVTHPLTENGKNYFTWRRNMMTTLESKNKVGLIDNSITKPNVNSQDFQPWVKCNAIVLSWLTNSLAKEIQSSAAHTDIASELWADLHERFTQGIAPRIYELKRNIAFLQQEKVPIFTYYGKLKGVWGELQALNPTPICSCGCTCGAARKMQSMREAENVYDFLMGLDDTFTTVCSQILSVDPLPTLG</sequence>
<dbReference type="AlphaFoldDB" id="A0AA88RNM0"/>
<name>A0AA88RNM0_9ASTE</name>
<accession>A0AA88RNM0</accession>
<evidence type="ECO:0000313" key="3">
    <source>
        <dbReference type="Proteomes" id="UP001187471"/>
    </source>
</evidence>
<keyword evidence="3" id="KW-1185">Reference proteome</keyword>
<dbReference type="PANTHER" id="PTHR37610:SF97">
    <property type="entry name" value="RETROTRANSPOSON GAG DOMAIN-CONTAINING PROTEIN"/>
    <property type="match status" value="1"/>
</dbReference>
<feature type="domain" description="Retrotransposon Copia-like N-terminal" evidence="1">
    <location>
        <begin position="56"/>
        <end position="105"/>
    </location>
</feature>
<evidence type="ECO:0000313" key="2">
    <source>
        <dbReference type="EMBL" id="KAK2986286.1"/>
    </source>
</evidence>
<gene>
    <name evidence="2" type="ORF">RJ640_021855</name>
</gene>
<protein>
    <recommendedName>
        <fullName evidence="1">Retrotransposon Copia-like N-terminal domain-containing protein</fullName>
    </recommendedName>
</protein>